<feature type="region of interest" description="Disordered" evidence="1">
    <location>
        <begin position="122"/>
        <end position="180"/>
    </location>
</feature>
<sequence length="962" mass="106580">MPPEHGMATGTAGALVNRRPRRLFGRLSERKNPLNLQFERQVARLESRQQQQQCTIYAVIPINICCDFNSSLLTENGNSHPSSEPASPEDGPESSSLSPTSQSFIFMIDGSCRRWPDSSSRLLEDKSTTSNSMSNSDFIVNSFTKPSGNARHTSRRKSKKKSKKHRQRCRKPTDGSEIKCRESNSVAAAVHVGDFDDLTLSPKHVGDIHFEETFSPSSSVKEASEEAPESDNDNEYRCCSGASVSSASYCDDIELSRSSTSCPGLCEQCNSSNFRYLDSAQSSVFAGSDQETCFAGNSVSCNHDTKTLLILRNECGPDPCEATEFCRSRSGSNENWLEKSDYDSSICSQNGGGTCNGVQEVRLCSDTHSDNDFCLVISRKRARKEKKMSLRKSYGEHASTVALDRNEKYVARASMSMTKEVKANDWSCRQNRVGSIHPWPQHSTKNFMQRRSNVCMETQNGVPAEDSMLGASLNHFAGPREKNCGKSTSGFGKAQQLHLNRKLSDAFHSRESIHCDVRSVSFSELTNPKFLRANCTSEFGKSTKRRLQDLVRTSDACETISGQSSPGSKTGATESMVGCAIVPSIEGNSGCQELCNSRTHLVEMLRVVNDAYKVQVAADVHLAAGYPITDLETFIYSATPVIGHAPCMRSSNGSWDQEVSSSVCQHDISNVSLRSIWEWYEEPGCYGLEVKVLNDLGFKTSCSSGSEFLAYFVPYLSAIQLFGWSGNNMDHSFGVQGRNLLKSSNTANSLSSHLVHAGVHKSYEESNACLSDSSLAVEGHGDLMFEYFETEQPSFRPPLFEKIKELVNGANVSDRRILGNPEKLQNAKLCELHPASWFCVAWYPVYRVPRGNFRAAFLTYHSLGKLVPQNRSLDMTRGHTHVVSPVVGLQSYNDKGEQWFQLKCPDLKRSPRDEASRAEIWKERLRTLKMGALAMARAVVPKGSGESVNHHPDYEFFLSRCG</sequence>
<dbReference type="AlphaFoldDB" id="A0A835DV17"/>
<feature type="compositionally biased region" description="Polar residues" evidence="1">
    <location>
        <begin position="75"/>
        <end position="85"/>
    </location>
</feature>
<evidence type="ECO:0000313" key="3">
    <source>
        <dbReference type="Proteomes" id="UP000636709"/>
    </source>
</evidence>
<gene>
    <name evidence="2" type="ORF">HU200_065366</name>
</gene>
<keyword evidence="3" id="KW-1185">Reference proteome</keyword>
<dbReference type="OrthoDB" id="1920576at2759"/>
<dbReference type="PANTHER" id="PTHR32010:SF19">
    <property type="entry name" value="OS04G0675000 PROTEIN"/>
    <property type="match status" value="1"/>
</dbReference>
<dbReference type="Proteomes" id="UP000636709">
    <property type="component" value="Unassembled WGS sequence"/>
</dbReference>
<evidence type="ECO:0000313" key="2">
    <source>
        <dbReference type="EMBL" id="KAF8647455.1"/>
    </source>
</evidence>
<evidence type="ECO:0000256" key="1">
    <source>
        <dbReference type="SAM" id="MobiDB-lite"/>
    </source>
</evidence>
<feature type="compositionally biased region" description="Basic residues" evidence="1">
    <location>
        <begin position="152"/>
        <end position="170"/>
    </location>
</feature>
<comment type="caution">
    <text evidence="2">The sequence shown here is derived from an EMBL/GenBank/DDBJ whole genome shotgun (WGS) entry which is preliminary data.</text>
</comment>
<feature type="compositionally biased region" description="Basic and acidic residues" evidence="1">
    <location>
        <begin position="171"/>
        <end position="180"/>
    </location>
</feature>
<feature type="compositionally biased region" description="Polar residues" evidence="1">
    <location>
        <begin position="128"/>
        <end position="151"/>
    </location>
</feature>
<dbReference type="PANTHER" id="PTHR32010">
    <property type="entry name" value="PHOTOSYSTEM II STABILITY/ASSEMBLY FACTOR HCF136, CHLOROPLASTIC"/>
    <property type="match status" value="1"/>
</dbReference>
<dbReference type="InterPro" id="IPR008507">
    <property type="entry name" value="DUF789"/>
</dbReference>
<protein>
    <submittedName>
        <fullName evidence="2">Uncharacterized protein</fullName>
    </submittedName>
</protein>
<accession>A0A835DV17</accession>
<feature type="region of interest" description="Disordered" evidence="1">
    <location>
        <begin position="75"/>
        <end position="100"/>
    </location>
</feature>
<feature type="region of interest" description="Disordered" evidence="1">
    <location>
        <begin position="212"/>
        <end position="234"/>
    </location>
</feature>
<dbReference type="Pfam" id="PF05623">
    <property type="entry name" value="DUF789"/>
    <property type="match status" value="1"/>
</dbReference>
<organism evidence="2 3">
    <name type="scientific">Digitaria exilis</name>
    <dbReference type="NCBI Taxonomy" id="1010633"/>
    <lineage>
        <taxon>Eukaryota</taxon>
        <taxon>Viridiplantae</taxon>
        <taxon>Streptophyta</taxon>
        <taxon>Embryophyta</taxon>
        <taxon>Tracheophyta</taxon>
        <taxon>Spermatophyta</taxon>
        <taxon>Magnoliopsida</taxon>
        <taxon>Liliopsida</taxon>
        <taxon>Poales</taxon>
        <taxon>Poaceae</taxon>
        <taxon>PACMAD clade</taxon>
        <taxon>Panicoideae</taxon>
        <taxon>Panicodae</taxon>
        <taxon>Paniceae</taxon>
        <taxon>Anthephorinae</taxon>
        <taxon>Digitaria</taxon>
    </lineage>
</organism>
<name>A0A835DV17_9POAL</name>
<dbReference type="EMBL" id="JACEFO010002852">
    <property type="protein sequence ID" value="KAF8647455.1"/>
    <property type="molecule type" value="Genomic_DNA"/>
</dbReference>
<reference evidence="2" key="1">
    <citation type="submission" date="2020-07" db="EMBL/GenBank/DDBJ databases">
        <title>Genome sequence and genetic diversity analysis of an under-domesticated orphan crop, white fonio (Digitaria exilis).</title>
        <authorList>
            <person name="Bennetzen J.L."/>
            <person name="Chen S."/>
            <person name="Ma X."/>
            <person name="Wang X."/>
            <person name="Yssel A.E.J."/>
            <person name="Chaluvadi S.R."/>
            <person name="Johnson M."/>
            <person name="Gangashetty P."/>
            <person name="Hamidou F."/>
            <person name="Sanogo M.D."/>
            <person name="Zwaenepoel A."/>
            <person name="Wallace J."/>
            <person name="Van De Peer Y."/>
            <person name="Van Deynze A."/>
        </authorList>
    </citation>
    <scope>NUCLEOTIDE SEQUENCE</scope>
    <source>
        <tissue evidence="2">Leaves</tissue>
    </source>
</reference>
<proteinExistence type="predicted"/>